<evidence type="ECO:0000256" key="6">
    <source>
        <dbReference type="ARBA" id="ARBA00022806"/>
    </source>
</evidence>
<keyword evidence="3" id="KW-0507">mRNA processing</keyword>
<dbReference type="FunFam" id="3.40.50.300:FF:000101">
    <property type="entry name" value="Pre-mRNA-splicing factor ATP-dependent RNA helicase"/>
    <property type="match status" value="1"/>
</dbReference>
<dbReference type="GO" id="GO:0016787">
    <property type="term" value="F:hydrolase activity"/>
    <property type="evidence" value="ECO:0007669"/>
    <property type="project" value="UniProtKB-KW"/>
</dbReference>
<dbReference type="CDD" id="cd05684">
    <property type="entry name" value="S1_DHX8_helicase"/>
    <property type="match status" value="1"/>
</dbReference>
<evidence type="ECO:0000313" key="15">
    <source>
        <dbReference type="EMBL" id="MBW0481611.1"/>
    </source>
</evidence>
<evidence type="ECO:0000259" key="13">
    <source>
        <dbReference type="PROSITE" id="PS51192"/>
    </source>
</evidence>
<dbReference type="GO" id="GO:0003724">
    <property type="term" value="F:RNA helicase activity"/>
    <property type="evidence" value="ECO:0007669"/>
    <property type="project" value="UniProtKB-EC"/>
</dbReference>
<feature type="region of interest" description="Disordered" evidence="11">
    <location>
        <begin position="340"/>
        <end position="360"/>
    </location>
</feature>
<dbReference type="Pfam" id="PF21010">
    <property type="entry name" value="HA2_C"/>
    <property type="match status" value="1"/>
</dbReference>
<feature type="region of interest" description="Disordered" evidence="11">
    <location>
        <begin position="86"/>
        <end position="112"/>
    </location>
</feature>
<dbReference type="EMBL" id="AVOT02006453">
    <property type="protein sequence ID" value="MBW0481611.1"/>
    <property type="molecule type" value="Genomic_DNA"/>
</dbReference>
<feature type="region of interest" description="Disordered" evidence="11">
    <location>
        <begin position="125"/>
        <end position="146"/>
    </location>
</feature>
<evidence type="ECO:0000256" key="8">
    <source>
        <dbReference type="ARBA" id="ARBA00023187"/>
    </source>
</evidence>
<dbReference type="InterPro" id="IPR011545">
    <property type="entry name" value="DEAD/DEAH_box_helicase_dom"/>
</dbReference>
<feature type="domain" description="Helicase C-terminal" evidence="14">
    <location>
        <begin position="733"/>
        <end position="906"/>
    </location>
</feature>
<dbReference type="CDD" id="cd18791">
    <property type="entry name" value="SF2_C_RHA"/>
    <property type="match status" value="1"/>
</dbReference>
<name>A0A9Q3CFA2_9BASI</name>
<evidence type="ECO:0000256" key="3">
    <source>
        <dbReference type="ARBA" id="ARBA00022664"/>
    </source>
</evidence>
<dbReference type="Pfam" id="PF00271">
    <property type="entry name" value="Helicase_C"/>
    <property type="match status" value="1"/>
</dbReference>
<dbReference type="EC" id="3.6.4.13" evidence="2"/>
<keyword evidence="7" id="KW-0067">ATP-binding</keyword>
<dbReference type="SMART" id="SM00490">
    <property type="entry name" value="HELICc"/>
    <property type="match status" value="1"/>
</dbReference>
<dbReference type="InterPro" id="IPR048333">
    <property type="entry name" value="HA2_WH"/>
</dbReference>
<dbReference type="GO" id="GO:0005524">
    <property type="term" value="F:ATP binding"/>
    <property type="evidence" value="ECO:0007669"/>
    <property type="project" value="UniProtKB-KW"/>
</dbReference>
<dbReference type="PANTHER" id="PTHR18934:SF85">
    <property type="entry name" value="ATP-DEPENDENT RNA HELICASE DHX8"/>
    <property type="match status" value="1"/>
</dbReference>
<dbReference type="Gene3D" id="1.20.120.1080">
    <property type="match status" value="1"/>
</dbReference>
<dbReference type="SUPFAM" id="SSF52540">
    <property type="entry name" value="P-loop containing nucleoside triphosphate hydrolases"/>
    <property type="match status" value="1"/>
</dbReference>
<feature type="region of interest" description="Disordered" evidence="11">
    <location>
        <begin position="166"/>
        <end position="221"/>
    </location>
</feature>
<feature type="compositionally biased region" description="Basic and acidic residues" evidence="11">
    <location>
        <begin position="136"/>
        <end position="145"/>
    </location>
</feature>
<evidence type="ECO:0000256" key="11">
    <source>
        <dbReference type="SAM" id="MobiDB-lite"/>
    </source>
</evidence>
<dbReference type="InterPro" id="IPR001650">
    <property type="entry name" value="Helicase_C-like"/>
</dbReference>
<evidence type="ECO:0000256" key="7">
    <source>
        <dbReference type="ARBA" id="ARBA00022840"/>
    </source>
</evidence>
<comment type="caution">
    <text evidence="15">The sequence shown here is derived from an EMBL/GenBank/DDBJ whole genome shotgun (WGS) entry which is preliminary data.</text>
</comment>
<evidence type="ECO:0000256" key="10">
    <source>
        <dbReference type="ARBA" id="ARBA00047984"/>
    </source>
</evidence>
<evidence type="ECO:0000259" key="12">
    <source>
        <dbReference type="PROSITE" id="PS50126"/>
    </source>
</evidence>
<keyword evidence="9" id="KW-0539">Nucleus</keyword>
<dbReference type="Gene3D" id="2.40.50.140">
    <property type="entry name" value="Nucleic acid-binding proteins"/>
    <property type="match status" value="1"/>
</dbReference>
<dbReference type="InterPro" id="IPR003029">
    <property type="entry name" value="S1_domain"/>
</dbReference>
<dbReference type="InterPro" id="IPR049621">
    <property type="entry name" value="S1_DHX8_helicase"/>
</dbReference>
<evidence type="ECO:0000313" key="16">
    <source>
        <dbReference type="Proteomes" id="UP000765509"/>
    </source>
</evidence>
<keyword evidence="4" id="KW-0547">Nucleotide-binding</keyword>
<protein>
    <recommendedName>
        <fullName evidence="2">RNA helicase</fullName>
        <ecNumber evidence="2">3.6.4.13</ecNumber>
    </recommendedName>
</protein>
<evidence type="ECO:0000259" key="14">
    <source>
        <dbReference type="PROSITE" id="PS51194"/>
    </source>
</evidence>
<dbReference type="InterPro" id="IPR002464">
    <property type="entry name" value="DNA/RNA_helicase_DEAH_CS"/>
</dbReference>
<dbReference type="Pfam" id="PF07717">
    <property type="entry name" value="OB_NTP_bind"/>
    <property type="match status" value="1"/>
</dbReference>
<keyword evidence="6" id="KW-0347">Helicase</keyword>
<dbReference type="SUPFAM" id="SSF50249">
    <property type="entry name" value="Nucleic acid-binding proteins"/>
    <property type="match status" value="1"/>
</dbReference>
<gene>
    <name evidence="15" type="ORF">O181_021326</name>
</gene>
<dbReference type="PROSITE" id="PS51194">
    <property type="entry name" value="HELICASE_CTER"/>
    <property type="match status" value="1"/>
</dbReference>
<feature type="domain" description="Helicase ATP-binding" evidence="13">
    <location>
        <begin position="545"/>
        <end position="708"/>
    </location>
</feature>
<feature type="domain" description="S1 motif" evidence="12">
    <location>
        <begin position="236"/>
        <end position="306"/>
    </location>
</feature>
<evidence type="ECO:0000256" key="4">
    <source>
        <dbReference type="ARBA" id="ARBA00022741"/>
    </source>
</evidence>
<feature type="compositionally biased region" description="Basic and acidic residues" evidence="11">
    <location>
        <begin position="190"/>
        <end position="210"/>
    </location>
</feature>
<evidence type="ECO:0000256" key="5">
    <source>
        <dbReference type="ARBA" id="ARBA00022801"/>
    </source>
</evidence>
<evidence type="ECO:0000256" key="9">
    <source>
        <dbReference type="ARBA" id="ARBA00023242"/>
    </source>
</evidence>
<dbReference type="InterPro" id="IPR014001">
    <property type="entry name" value="Helicase_ATP-bd"/>
</dbReference>
<dbReference type="PROSITE" id="PS51192">
    <property type="entry name" value="HELICASE_ATP_BIND_1"/>
    <property type="match status" value="1"/>
</dbReference>
<dbReference type="GO" id="GO:0000390">
    <property type="term" value="P:spliceosomal complex disassembly"/>
    <property type="evidence" value="ECO:0007669"/>
    <property type="project" value="TreeGrafter"/>
</dbReference>
<dbReference type="InterPro" id="IPR027417">
    <property type="entry name" value="P-loop_NTPase"/>
</dbReference>
<dbReference type="Pfam" id="PF00575">
    <property type="entry name" value="S1"/>
    <property type="match status" value="1"/>
</dbReference>
<dbReference type="SMART" id="SM00487">
    <property type="entry name" value="DEXDc"/>
    <property type="match status" value="1"/>
</dbReference>
<evidence type="ECO:0000256" key="1">
    <source>
        <dbReference type="ARBA" id="ARBA00004123"/>
    </source>
</evidence>
<evidence type="ECO:0000256" key="2">
    <source>
        <dbReference type="ARBA" id="ARBA00012552"/>
    </source>
</evidence>
<dbReference type="OrthoDB" id="10253254at2759"/>
<dbReference type="InterPro" id="IPR012340">
    <property type="entry name" value="NA-bd_OB-fold"/>
</dbReference>
<dbReference type="FunFam" id="3.40.50.300:FF:000191">
    <property type="entry name" value="Pre-mRNA-splicing factor ATP-dependent RNA helicase"/>
    <property type="match status" value="1"/>
</dbReference>
<dbReference type="PROSITE" id="PS50126">
    <property type="entry name" value="S1"/>
    <property type="match status" value="1"/>
</dbReference>
<dbReference type="SMART" id="SM00316">
    <property type="entry name" value="S1"/>
    <property type="match status" value="1"/>
</dbReference>
<dbReference type="SMART" id="SM00847">
    <property type="entry name" value="HA2"/>
    <property type="match status" value="1"/>
</dbReference>
<reference evidence="15" key="1">
    <citation type="submission" date="2021-03" db="EMBL/GenBank/DDBJ databases">
        <title>Draft genome sequence of rust myrtle Austropuccinia psidii MF-1, a brazilian biotype.</title>
        <authorList>
            <person name="Quecine M.C."/>
            <person name="Pachon D.M.R."/>
            <person name="Bonatelli M.L."/>
            <person name="Correr F.H."/>
            <person name="Franceschini L.M."/>
            <person name="Leite T.F."/>
            <person name="Margarido G.R.A."/>
            <person name="Almeida C.A."/>
            <person name="Ferrarezi J.A."/>
            <person name="Labate C.A."/>
        </authorList>
    </citation>
    <scope>NUCLEOTIDE SEQUENCE</scope>
    <source>
        <strain evidence="15">MF-1</strain>
    </source>
</reference>
<comment type="subcellular location">
    <subcellularLocation>
        <location evidence="1">Nucleus</location>
    </subcellularLocation>
</comment>
<dbReference type="Gene3D" id="3.40.50.300">
    <property type="entry name" value="P-loop containing nucleotide triphosphate hydrolases"/>
    <property type="match status" value="2"/>
</dbReference>
<organism evidence="15 16">
    <name type="scientific">Austropuccinia psidii MF-1</name>
    <dbReference type="NCBI Taxonomy" id="1389203"/>
    <lineage>
        <taxon>Eukaryota</taxon>
        <taxon>Fungi</taxon>
        <taxon>Dikarya</taxon>
        <taxon>Basidiomycota</taxon>
        <taxon>Pucciniomycotina</taxon>
        <taxon>Pucciniomycetes</taxon>
        <taxon>Pucciniales</taxon>
        <taxon>Sphaerophragmiaceae</taxon>
        <taxon>Austropuccinia</taxon>
    </lineage>
</organism>
<dbReference type="GO" id="GO:0003723">
    <property type="term" value="F:RNA binding"/>
    <property type="evidence" value="ECO:0007669"/>
    <property type="project" value="TreeGrafter"/>
</dbReference>
<keyword evidence="16" id="KW-1185">Reference proteome</keyword>
<dbReference type="Pfam" id="PF04408">
    <property type="entry name" value="WHD_HA2"/>
    <property type="match status" value="1"/>
</dbReference>
<dbReference type="InterPro" id="IPR007502">
    <property type="entry name" value="Helicase-assoc_dom"/>
</dbReference>
<dbReference type="FunFam" id="1.20.120.1080:FF:000001">
    <property type="entry name" value="Pre-mRNA-splicing factor ATP-dependent RNA helicase"/>
    <property type="match status" value="1"/>
</dbReference>
<feature type="compositionally biased region" description="Basic and acidic residues" evidence="11">
    <location>
        <begin position="90"/>
        <end position="111"/>
    </location>
</feature>
<comment type="catalytic activity">
    <reaction evidence="10">
        <text>ATP + H2O = ADP + phosphate + H(+)</text>
        <dbReference type="Rhea" id="RHEA:13065"/>
        <dbReference type="ChEBI" id="CHEBI:15377"/>
        <dbReference type="ChEBI" id="CHEBI:15378"/>
        <dbReference type="ChEBI" id="CHEBI:30616"/>
        <dbReference type="ChEBI" id="CHEBI:43474"/>
        <dbReference type="ChEBI" id="CHEBI:456216"/>
        <dbReference type="EC" id="3.6.4.13"/>
    </reaction>
</comment>
<dbReference type="FunFam" id="2.40.50.140:FF:000061">
    <property type="entry name" value="ATP-dependent RNA helicase DHX8"/>
    <property type="match status" value="1"/>
</dbReference>
<dbReference type="GO" id="GO:0071013">
    <property type="term" value="C:catalytic step 2 spliceosome"/>
    <property type="evidence" value="ECO:0007669"/>
    <property type="project" value="TreeGrafter"/>
</dbReference>
<dbReference type="AlphaFoldDB" id="A0A9Q3CFA2"/>
<dbReference type="GO" id="GO:0005684">
    <property type="term" value="C:U2-type spliceosomal complex"/>
    <property type="evidence" value="ECO:0007669"/>
    <property type="project" value="UniProtKB-ARBA"/>
</dbReference>
<proteinExistence type="predicted"/>
<dbReference type="Pfam" id="PF00270">
    <property type="entry name" value="DEAD"/>
    <property type="match status" value="1"/>
</dbReference>
<dbReference type="PROSITE" id="PS00690">
    <property type="entry name" value="DEAH_ATP_HELICASE"/>
    <property type="match status" value="1"/>
</dbReference>
<dbReference type="InterPro" id="IPR011709">
    <property type="entry name" value="DEAD-box_helicase_OB_fold"/>
</dbReference>
<accession>A0A9Q3CFA2</accession>
<keyword evidence="8" id="KW-0508">mRNA splicing</keyword>
<dbReference type="Proteomes" id="UP000765509">
    <property type="component" value="Unassembled WGS sequence"/>
</dbReference>
<sequence length="1199" mass="134934">MDNDFEKLERLSLVNSITNEIHNHVGIKDSTLAEYLISLYEESSSLEEFKSKLNDVGAEFLDSFILNVERLVNLLHPKYKKKRLTLDQNQEGHSKDLDQVDEEQKKLDEKKRRAQSLFPALALPDTPWQASFQPDPKCRKEDQHETAGSLMGELENIGQRRRELQAVPEETEEQDFRPPSKYRKISPEFSPRRPSSEYHARRFKDDDRGRPPHRNNGVGDYRQFDYRSAHDKPVLFQIYDGIVTGIKDFGAFVSLRGFRSKVEGMVHVGAIAAGKVNHPSDLLAKNKLVKVKIMSISADRIALSMKDVDQVTGEDLTPHLRIKSEAERADEAARLAARQANQSVKANFDDSRSSSARRLTSPERWEIKQLIASGAASAADYPNLDDDFAIPGATKGMAAAATAEEELDIEMREDEAPFLKGAHRRVLDLSPVKIVKAPDGTLNRAALAGAGLAKERRELRQQEANERADAETQDTSIAWLDPAAKPHERLFAQDARDNTMGKKQEESGWKQATFNHATTYGKITSLSITDQRASLPIYKLRDALVKAVQDNQVLVVVGDTGSGKTTQMTQYLAEEGLADHKKIACTQPRRVAAMSVAKRVAEEVGCRLGQEVGYTIRFEDCTSAETKIKYMTDGMLQREALVDPDLSAYSVIMLDEAHERTIATDVLFGLLKKSITRRGDLKLIVTSATLDAEKFSKYFYSCPIFTIPGRTYPVEVLYTKEPESDYLDAALITIMQIHISEPPGDILLFLTGQEEIDTSAEILYERMKALGPQVPELIVLPVYSALPSEMQTKIFDPAPPGARKVILATNIAETSITIDGIYYVVDPGFVKQKAWDPRLGMDSLVVTPISQAQARQRAGRAGRTGPGKCYRLYTEAAYNNEMLPTSIPDIQRQNLAHTILMLKAMGINDLLNFDFMDPPPQQTMITALENLYALSALDDEGLLTRLGRKMADFPMDPELSKMLIASVDLGCSEEVLTIVAMISGATNVFYRPKEKQAQADAKKAKFHQPEGDHLTLLAVYEGWKASKFSNPWCHENYIQARAMRRAQDVRKQLLGIMDRYNHDIVSCENHYDRVRRAICSGYFRHAAKKDPQEGYKTLVEGTPVFIHPSSALFNRAPEWIIYHELVLTTKEYCRDVTAIEPKWLTEVAPTFFKVADAKTMSKRKRNEKVQPLFDRYAKTENDWRISKVKRSTRTSQTFG</sequence>
<dbReference type="PANTHER" id="PTHR18934">
    <property type="entry name" value="ATP-DEPENDENT RNA HELICASE"/>
    <property type="match status" value="1"/>
</dbReference>
<keyword evidence="5" id="KW-0378">Hydrolase</keyword>